<dbReference type="SUPFAM" id="SSF53474">
    <property type="entry name" value="alpha/beta-Hydrolases"/>
    <property type="match status" value="1"/>
</dbReference>
<proteinExistence type="predicted"/>
<protein>
    <submittedName>
        <fullName evidence="2">Esterase</fullName>
    </submittedName>
</protein>
<evidence type="ECO:0000313" key="2">
    <source>
        <dbReference type="EMBL" id="GLR17706.1"/>
    </source>
</evidence>
<gene>
    <name evidence="2" type="ORF">GCM10007940_23210</name>
</gene>
<dbReference type="Gene3D" id="3.40.50.1820">
    <property type="entry name" value="alpha/beta hydrolase"/>
    <property type="match status" value="1"/>
</dbReference>
<evidence type="ECO:0000313" key="3">
    <source>
        <dbReference type="Proteomes" id="UP001156666"/>
    </source>
</evidence>
<feature type="domain" description="Phospholipase/carboxylesterase/thioesterase" evidence="1">
    <location>
        <begin position="90"/>
        <end position="216"/>
    </location>
</feature>
<dbReference type="InterPro" id="IPR029058">
    <property type="entry name" value="AB_hydrolase_fold"/>
</dbReference>
<evidence type="ECO:0000259" key="1">
    <source>
        <dbReference type="Pfam" id="PF02230"/>
    </source>
</evidence>
<keyword evidence="3" id="KW-1185">Reference proteome</keyword>
<reference evidence="2" key="2">
    <citation type="submission" date="2023-01" db="EMBL/GenBank/DDBJ databases">
        <title>Draft genome sequence of Portibacter lacus strain NBRC 108769.</title>
        <authorList>
            <person name="Sun Q."/>
            <person name="Mori K."/>
        </authorList>
    </citation>
    <scope>NUCLEOTIDE SEQUENCE</scope>
    <source>
        <strain evidence="2">NBRC 108769</strain>
    </source>
</reference>
<sequence>MNRMEINTNHFITQKTARYSTLGTLSKETKYFWFALHGSKMQCEQVLYKFAKFDPKEHFIVAPEGLNRFYANGFGGEVVSSWMTSRDRLAEIDDFSIYLSNLYQKYIDLIPNHSKKILLAFSQGCTTAYRWMNHSRIEADYFLPYSGWIPEDIDLKNSKTNLNKIKTTYSYGSDDQFLTPEIIEKIKKNIDKNDLEITIEKYKGDHRIDKTHLQYLFKNYINI</sequence>
<dbReference type="GO" id="GO:0016787">
    <property type="term" value="F:hydrolase activity"/>
    <property type="evidence" value="ECO:0007669"/>
    <property type="project" value="InterPro"/>
</dbReference>
<dbReference type="EMBL" id="BSOH01000014">
    <property type="protein sequence ID" value="GLR17706.1"/>
    <property type="molecule type" value="Genomic_DNA"/>
</dbReference>
<name>A0AA37SRU2_9BACT</name>
<dbReference type="AlphaFoldDB" id="A0AA37SRU2"/>
<reference evidence="2" key="1">
    <citation type="journal article" date="2014" name="Int. J. Syst. Evol. Microbiol.">
        <title>Complete genome sequence of Corynebacterium casei LMG S-19264T (=DSM 44701T), isolated from a smear-ripened cheese.</title>
        <authorList>
            <consortium name="US DOE Joint Genome Institute (JGI-PGF)"/>
            <person name="Walter F."/>
            <person name="Albersmeier A."/>
            <person name="Kalinowski J."/>
            <person name="Ruckert C."/>
        </authorList>
    </citation>
    <scope>NUCLEOTIDE SEQUENCE</scope>
    <source>
        <strain evidence="2">NBRC 108769</strain>
    </source>
</reference>
<dbReference type="Pfam" id="PF02230">
    <property type="entry name" value="Abhydrolase_2"/>
    <property type="match status" value="1"/>
</dbReference>
<organism evidence="2 3">
    <name type="scientific">Portibacter lacus</name>
    <dbReference type="NCBI Taxonomy" id="1099794"/>
    <lineage>
        <taxon>Bacteria</taxon>
        <taxon>Pseudomonadati</taxon>
        <taxon>Bacteroidota</taxon>
        <taxon>Saprospiria</taxon>
        <taxon>Saprospirales</taxon>
        <taxon>Haliscomenobacteraceae</taxon>
        <taxon>Portibacter</taxon>
    </lineage>
</organism>
<comment type="caution">
    <text evidence="2">The sequence shown here is derived from an EMBL/GenBank/DDBJ whole genome shotgun (WGS) entry which is preliminary data.</text>
</comment>
<dbReference type="InterPro" id="IPR003140">
    <property type="entry name" value="PLipase/COase/thioEstase"/>
</dbReference>
<accession>A0AA37SRU2</accession>
<dbReference type="Proteomes" id="UP001156666">
    <property type="component" value="Unassembled WGS sequence"/>
</dbReference>